<dbReference type="GO" id="GO:0008569">
    <property type="term" value="F:minus-end-directed microtubule motor activity"/>
    <property type="evidence" value="ECO:0007669"/>
    <property type="project" value="InterPro"/>
</dbReference>
<dbReference type="InterPro" id="IPR024743">
    <property type="entry name" value="Dynein_HC_stalk"/>
</dbReference>
<dbReference type="Pfam" id="PF12781">
    <property type="entry name" value="AAA_9"/>
    <property type="match status" value="1"/>
</dbReference>
<dbReference type="OrthoDB" id="5593012at2759"/>
<dbReference type="EMBL" id="NCKW01003953">
    <property type="protein sequence ID" value="POM75249.1"/>
    <property type="molecule type" value="Genomic_DNA"/>
</dbReference>
<feature type="domain" description="Dynein heavy chain coiled coil stalk" evidence="3">
    <location>
        <begin position="124"/>
        <end position="319"/>
    </location>
</feature>
<feature type="domain" description="Dynein heavy chain region D6 P-loop" evidence="2">
    <location>
        <begin position="917"/>
        <end position="1016"/>
    </location>
</feature>
<dbReference type="Pfam" id="PF03028">
    <property type="entry name" value="Dynein_heavy"/>
    <property type="match status" value="1"/>
</dbReference>
<evidence type="ECO:0000259" key="4">
    <source>
        <dbReference type="Pfam" id="PF12781"/>
    </source>
</evidence>
<evidence type="ECO:0000259" key="3">
    <source>
        <dbReference type="Pfam" id="PF12777"/>
    </source>
</evidence>
<dbReference type="PANTHER" id="PTHR45703">
    <property type="entry name" value="DYNEIN HEAVY CHAIN"/>
    <property type="match status" value="1"/>
</dbReference>
<feature type="region of interest" description="Disordered" evidence="1">
    <location>
        <begin position="14"/>
        <end position="46"/>
    </location>
</feature>
<dbReference type="Pfam" id="PF12777">
    <property type="entry name" value="MT"/>
    <property type="match status" value="1"/>
</dbReference>
<dbReference type="Proteomes" id="UP000237271">
    <property type="component" value="Unassembled WGS sequence"/>
</dbReference>
<feature type="domain" description="Dynein heavy chain ATP-binding dynein motor region" evidence="4">
    <location>
        <begin position="352"/>
        <end position="435"/>
    </location>
</feature>
<dbReference type="PANTHER" id="PTHR45703:SF36">
    <property type="entry name" value="DYNEIN HEAVY CHAIN, CYTOPLASMIC"/>
    <property type="match status" value="1"/>
</dbReference>
<dbReference type="Gene3D" id="1.20.920.20">
    <property type="match status" value="1"/>
</dbReference>
<dbReference type="InterPro" id="IPR035706">
    <property type="entry name" value="AAA_9"/>
</dbReference>
<dbReference type="Gene3D" id="3.40.50.300">
    <property type="entry name" value="P-loop containing nucleotide triphosphate hydrolases"/>
    <property type="match status" value="2"/>
</dbReference>
<feature type="non-terminal residue" evidence="5">
    <location>
        <position position="1081"/>
    </location>
</feature>
<proteinExistence type="predicted"/>
<evidence type="ECO:0000259" key="2">
    <source>
        <dbReference type="Pfam" id="PF03028"/>
    </source>
</evidence>
<comment type="caution">
    <text evidence="5">The sequence shown here is derived from an EMBL/GenBank/DDBJ whole genome shotgun (WGS) entry which is preliminary data.</text>
</comment>
<keyword evidence="6" id="KW-1185">Reference proteome</keyword>
<gene>
    <name evidence="5" type="ORF">PHPALM_7675</name>
</gene>
<protein>
    <submittedName>
        <fullName evidence="5">Dynein heavy chain</fullName>
    </submittedName>
</protein>
<dbReference type="InterPro" id="IPR004273">
    <property type="entry name" value="Dynein_heavy_D6_P-loop"/>
</dbReference>
<evidence type="ECO:0000313" key="6">
    <source>
        <dbReference type="Proteomes" id="UP000237271"/>
    </source>
</evidence>
<organism evidence="5 6">
    <name type="scientific">Phytophthora palmivora</name>
    <dbReference type="NCBI Taxonomy" id="4796"/>
    <lineage>
        <taxon>Eukaryota</taxon>
        <taxon>Sar</taxon>
        <taxon>Stramenopiles</taxon>
        <taxon>Oomycota</taxon>
        <taxon>Peronosporomycetes</taxon>
        <taxon>Peronosporales</taxon>
        <taxon>Peronosporaceae</taxon>
        <taxon>Phytophthora</taxon>
    </lineage>
</organism>
<dbReference type="InterPro" id="IPR026983">
    <property type="entry name" value="DHC"/>
</dbReference>
<dbReference type="GO" id="GO:0030286">
    <property type="term" value="C:dynein complex"/>
    <property type="evidence" value="ECO:0007669"/>
    <property type="project" value="InterPro"/>
</dbReference>
<evidence type="ECO:0000256" key="1">
    <source>
        <dbReference type="SAM" id="MobiDB-lite"/>
    </source>
</evidence>
<name>A0A2P4YC24_9STRA</name>
<dbReference type="GO" id="GO:0045505">
    <property type="term" value="F:dynein intermediate chain binding"/>
    <property type="evidence" value="ECO:0007669"/>
    <property type="project" value="InterPro"/>
</dbReference>
<accession>A0A2P4YC24</accession>
<dbReference type="GO" id="GO:0051959">
    <property type="term" value="F:dynein light intermediate chain binding"/>
    <property type="evidence" value="ECO:0007669"/>
    <property type="project" value="InterPro"/>
</dbReference>
<reference evidence="5 6" key="1">
    <citation type="journal article" date="2017" name="Genome Biol. Evol.">
        <title>Phytophthora megakarya and P. palmivora, closely related causal agents of cacao black pod rot, underwent increases in genome sizes and gene numbers by different mechanisms.</title>
        <authorList>
            <person name="Ali S.S."/>
            <person name="Shao J."/>
            <person name="Lary D.J."/>
            <person name="Kronmiller B."/>
            <person name="Shen D."/>
            <person name="Strem M.D."/>
            <person name="Amoako-Attah I."/>
            <person name="Akrofi A.Y."/>
            <person name="Begoude B.A."/>
            <person name="Ten Hoopen G.M."/>
            <person name="Coulibaly K."/>
            <person name="Kebe B.I."/>
            <person name="Melnick R.L."/>
            <person name="Guiltinan M.J."/>
            <person name="Tyler B.M."/>
            <person name="Meinhardt L.W."/>
            <person name="Bailey B.A."/>
        </authorList>
    </citation>
    <scope>NUCLEOTIDE SEQUENCE [LARGE SCALE GENOMIC DNA]</scope>
    <source>
        <strain evidence="6">sbr112.9</strain>
    </source>
</reference>
<dbReference type="InterPro" id="IPR027417">
    <property type="entry name" value="P-loop_NTPase"/>
</dbReference>
<sequence length="1081" mass="122072">MKLSLHAFHEALDSKDVDEIDDDDRNEDEDDDKNEDEEEGAESKKEADNLVGIAGKVESLGSVKLADMAIVARRRLRKHIREFASLQRIPSSIYQLSECLGVLLGIKPVEGHDEMDPDEIIKNYWKNVAVEVNTETFWKTLMTFDVPTSVTAQMVSTLLPICTSPDFDKDLFASVHEIAGVLCEWVQTCTTFAQEFILAEPKYAQLLREQELLKEADAQVVKRKVEIFEQTTSSRQANELREMSEIERQKADEKLQGTNSLLHLTNAAWKVLSSTRENWQQKYDYYSEFASHWKDDLLLATATVTYASYSTFSARLQLYQLWKETIAINLSSSRRPLHEVFSINEVALSKMTLMGLPANDESAIENGVIALYSYRSPLLIDPYGVAKDWLIKHLSPQKLVVSSASKKATNTAVWREIESSIKGEATLILTDVCKERIEGLRSFIRAKRRALFDAVNHGVSGITRSSGGYRCWCHPPDDINSSSDLDIPSLNPKAALTVLKQPIFEFGSDACKVYFIYTDANDLPEWLSEYLSQLAVIRFELTAPCVEAQALQKLLEAQGRLRELTEIRTLQNDMLICDEQIFGLEEELLAFFSTENAEQVYSENSKALRIVANRSSVHTLESTKAVASAKVHKHWTSLSSYVAVAKRCLDGLWAWRDFNSVAQNNDKFAETSTLSWFWRLLVRAGETSSKTDNNLELMACFTSYLEQYVVMNLRDDNRLLFRFLLAFRIWHRQVEEEEKSSGVELLGRLLILMSKTDRSGDDKCKPRLKTLLALRPTGMKSVTWSAISYLAEASEELRQFISKLESLENGQITWKALLEIGTLSSGDCDEPAPLDAFTQMCVVAAIHPYRFLCEIERFTTRALQRMHNLPASLPQSNLDTSTPALSTVVAAAAHTAMAQAPDKYSDLFYMWRSFSSSTSPLVVFCPLSIDFVDAVTNAARCAGATIDITDTIQLQLADEDTFKTLLLLAMEKGQWVVLPNLQTCPERLAQLSGIYESLSDGRIHLDFRLWISITTQSSGVKQIDFDAMRISRIATHREWDSGFLSLKRSLYHTFTVIKHELESIAYDAPGDSDVLNECVEQ</sequence>
<evidence type="ECO:0000313" key="5">
    <source>
        <dbReference type="EMBL" id="POM75249.1"/>
    </source>
</evidence>
<feature type="compositionally biased region" description="Acidic residues" evidence="1">
    <location>
        <begin position="18"/>
        <end position="40"/>
    </location>
</feature>
<dbReference type="AlphaFoldDB" id="A0A2P4YC24"/>
<dbReference type="GO" id="GO:0007018">
    <property type="term" value="P:microtubule-based movement"/>
    <property type="evidence" value="ECO:0007669"/>
    <property type="project" value="InterPro"/>
</dbReference>